<dbReference type="AlphaFoldDB" id="A0A9P5T8R5"/>
<dbReference type="OrthoDB" id="2527864at2759"/>
<feature type="compositionally biased region" description="Basic and acidic residues" evidence="1">
    <location>
        <begin position="564"/>
        <end position="578"/>
    </location>
</feature>
<comment type="caution">
    <text evidence="2">The sequence shown here is derived from an EMBL/GenBank/DDBJ whole genome shotgun (WGS) entry which is preliminary data.</text>
</comment>
<evidence type="ECO:0000313" key="2">
    <source>
        <dbReference type="EMBL" id="KAF8479152.1"/>
    </source>
</evidence>
<proteinExistence type="predicted"/>
<reference evidence="2" key="1">
    <citation type="submission" date="2019-10" db="EMBL/GenBank/DDBJ databases">
        <authorList>
            <consortium name="DOE Joint Genome Institute"/>
            <person name="Kuo A."/>
            <person name="Miyauchi S."/>
            <person name="Kiss E."/>
            <person name="Drula E."/>
            <person name="Kohler A."/>
            <person name="Sanchez-Garcia M."/>
            <person name="Andreopoulos B."/>
            <person name="Barry K.W."/>
            <person name="Bonito G."/>
            <person name="Buee M."/>
            <person name="Carver A."/>
            <person name="Chen C."/>
            <person name="Cichocki N."/>
            <person name="Clum A."/>
            <person name="Culley D."/>
            <person name="Crous P.W."/>
            <person name="Fauchery L."/>
            <person name="Girlanda M."/>
            <person name="Hayes R."/>
            <person name="Keri Z."/>
            <person name="LaButti K."/>
            <person name="Lipzen A."/>
            <person name="Lombard V."/>
            <person name="Magnuson J."/>
            <person name="Maillard F."/>
            <person name="Morin E."/>
            <person name="Murat C."/>
            <person name="Nolan M."/>
            <person name="Ohm R."/>
            <person name="Pangilinan J."/>
            <person name="Pereira M."/>
            <person name="Perotto S."/>
            <person name="Peter M."/>
            <person name="Riley R."/>
            <person name="Sitrit Y."/>
            <person name="Stielow B."/>
            <person name="Szollosi G."/>
            <person name="Zifcakova L."/>
            <person name="Stursova M."/>
            <person name="Spatafora J.W."/>
            <person name="Tedersoo L."/>
            <person name="Vaario L.-M."/>
            <person name="Yamada A."/>
            <person name="Yan M."/>
            <person name="Wang P."/>
            <person name="Xu J."/>
            <person name="Bruns T."/>
            <person name="Baldrian P."/>
            <person name="Vilgalys R."/>
            <person name="Henrissat B."/>
            <person name="Grigoriev I.V."/>
            <person name="Hibbett D."/>
            <person name="Nagy L.G."/>
            <person name="Martin F.M."/>
        </authorList>
    </citation>
    <scope>NUCLEOTIDE SEQUENCE</scope>
    <source>
        <strain evidence="2">Prilba</strain>
    </source>
</reference>
<name>A0A9P5T8R5_9AGAM</name>
<protein>
    <submittedName>
        <fullName evidence="2">Uncharacterized protein</fullName>
    </submittedName>
</protein>
<feature type="compositionally biased region" description="Acidic residues" evidence="1">
    <location>
        <begin position="548"/>
        <end position="563"/>
    </location>
</feature>
<evidence type="ECO:0000313" key="3">
    <source>
        <dbReference type="Proteomes" id="UP000759537"/>
    </source>
</evidence>
<gene>
    <name evidence="2" type="ORF">DFH94DRAFT_747944</name>
</gene>
<feature type="region of interest" description="Disordered" evidence="1">
    <location>
        <begin position="542"/>
        <end position="578"/>
    </location>
</feature>
<dbReference type="EMBL" id="WHVB01000010">
    <property type="protein sequence ID" value="KAF8479152.1"/>
    <property type="molecule type" value="Genomic_DNA"/>
</dbReference>
<sequence length="578" mass="62442">MSETNCKECGHPTEWAQDIGSAVCTHCGTLADPSQQSALASSLDSFPCDVPSYAPRTTLKSIRRNAAWDLPGQSSDSRNDRNKLTIHNLIRTLADRLGHHGVGTRAQAIFDSTMQCTSMKWGKAARLAAGAAVVFALREQGRGDRTHYVAYLLSEPVVALKRTQLHLLPHLNLTLPRTHPCVHLPALASHLSVLASASPTSLPKDTLAFLRPLVLSAALLQDVMRTARMLYNLTTLESCISNGTSIGATACALLLLALEAHAGPPRSAPHTLVLAAQLGAALGARGAAVMARYRMLVDIIEADAARVPWLAGASTTGSKRVSRRSWVAKAVLDVLQFHNELEQAEIAERGGPIDVDIEGEDDEDGIERENQGEDEAALDAQIAKVELKMTDTMRRCKKPRTATTQAACFLLDPLAQCAPARAALAHTTYLLSSDAATESAVLPTRLQLLAVERGNVEEIHDDELFSDGELEGIVIGTDEQAGEERGRRAQVLQMMWGDEDADATRWGLGVERVQDQEGRRKERVDMNKLAALLDSDDPFVALGIEESSPSDEGGEDVGDVDTELGDRGRASLEWTRRA</sequence>
<keyword evidence="3" id="KW-1185">Reference proteome</keyword>
<accession>A0A9P5T8R5</accession>
<reference evidence="2" key="2">
    <citation type="journal article" date="2020" name="Nat. Commun.">
        <title>Large-scale genome sequencing of mycorrhizal fungi provides insights into the early evolution of symbiotic traits.</title>
        <authorList>
            <person name="Miyauchi S."/>
            <person name="Kiss E."/>
            <person name="Kuo A."/>
            <person name="Drula E."/>
            <person name="Kohler A."/>
            <person name="Sanchez-Garcia M."/>
            <person name="Morin E."/>
            <person name="Andreopoulos B."/>
            <person name="Barry K.W."/>
            <person name="Bonito G."/>
            <person name="Buee M."/>
            <person name="Carver A."/>
            <person name="Chen C."/>
            <person name="Cichocki N."/>
            <person name="Clum A."/>
            <person name="Culley D."/>
            <person name="Crous P.W."/>
            <person name="Fauchery L."/>
            <person name="Girlanda M."/>
            <person name="Hayes R.D."/>
            <person name="Keri Z."/>
            <person name="LaButti K."/>
            <person name="Lipzen A."/>
            <person name="Lombard V."/>
            <person name="Magnuson J."/>
            <person name="Maillard F."/>
            <person name="Murat C."/>
            <person name="Nolan M."/>
            <person name="Ohm R.A."/>
            <person name="Pangilinan J."/>
            <person name="Pereira M.F."/>
            <person name="Perotto S."/>
            <person name="Peter M."/>
            <person name="Pfister S."/>
            <person name="Riley R."/>
            <person name="Sitrit Y."/>
            <person name="Stielow J.B."/>
            <person name="Szollosi G."/>
            <person name="Zifcakova L."/>
            <person name="Stursova M."/>
            <person name="Spatafora J.W."/>
            <person name="Tedersoo L."/>
            <person name="Vaario L.M."/>
            <person name="Yamada A."/>
            <person name="Yan M."/>
            <person name="Wang P."/>
            <person name="Xu J."/>
            <person name="Bruns T."/>
            <person name="Baldrian P."/>
            <person name="Vilgalys R."/>
            <person name="Dunand C."/>
            <person name="Henrissat B."/>
            <person name="Grigoriev I.V."/>
            <person name="Hibbett D."/>
            <person name="Nagy L.G."/>
            <person name="Martin F.M."/>
        </authorList>
    </citation>
    <scope>NUCLEOTIDE SEQUENCE</scope>
    <source>
        <strain evidence="2">Prilba</strain>
    </source>
</reference>
<organism evidence="2 3">
    <name type="scientific">Russula ochroleuca</name>
    <dbReference type="NCBI Taxonomy" id="152965"/>
    <lineage>
        <taxon>Eukaryota</taxon>
        <taxon>Fungi</taxon>
        <taxon>Dikarya</taxon>
        <taxon>Basidiomycota</taxon>
        <taxon>Agaricomycotina</taxon>
        <taxon>Agaricomycetes</taxon>
        <taxon>Russulales</taxon>
        <taxon>Russulaceae</taxon>
        <taxon>Russula</taxon>
    </lineage>
</organism>
<dbReference type="Proteomes" id="UP000759537">
    <property type="component" value="Unassembled WGS sequence"/>
</dbReference>
<evidence type="ECO:0000256" key="1">
    <source>
        <dbReference type="SAM" id="MobiDB-lite"/>
    </source>
</evidence>